<name>A0A1M4WSY7_9FIRM</name>
<dbReference type="GeneID" id="90994514"/>
<proteinExistence type="predicted"/>
<evidence type="ECO:0000313" key="2">
    <source>
        <dbReference type="Proteomes" id="UP000184114"/>
    </source>
</evidence>
<dbReference type="EMBL" id="FQTY01000008">
    <property type="protein sequence ID" value="SHE84163.1"/>
    <property type="molecule type" value="Genomic_DNA"/>
</dbReference>
<organism evidence="1 2">
    <name type="scientific">Tissierella praeacuta DSM 18095</name>
    <dbReference type="NCBI Taxonomy" id="1123404"/>
    <lineage>
        <taxon>Bacteria</taxon>
        <taxon>Bacillati</taxon>
        <taxon>Bacillota</taxon>
        <taxon>Tissierellia</taxon>
        <taxon>Tissierellales</taxon>
        <taxon>Tissierellaceae</taxon>
        <taxon>Tissierella</taxon>
    </lineage>
</organism>
<accession>A0A1M4WSY7</accession>
<evidence type="ECO:0000313" key="1">
    <source>
        <dbReference type="EMBL" id="SHE84163.1"/>
    </source>
</evidence>
<protein>
    <submittedName>
        <fullName evidence="1">Uncharacterized protein</fullName>
    </submittedName>
</protein>
<dbReference type="Proteomes" id="UP000184114">
    <property type="component" value="Unassembled WGS sequence"/>
</dbReference>
<keyword evidence="2" id="KW-1185">Reference proteome</keyword>
<sequence length="61" mass="7242">MNLKDISTKDLIKELEVRKNVKSYDCGLYSKYEVQIKRKYSQDRGLVKLPNNYKLLVISDF</sequence>
<reference evidence="2" key="1">
    <citation type="submission" date="2016-11" db="EMBL/GenBank/DDBJ databases">
        <authorList>
            <person name="Varghese N."/>
            <person name="Submissions S."/>
        </authorList>
    </citation>
    <scope>NUCLEOTIDE SEQUENCE [LARGE SCALE GENOMIC DNA]</scope>
    <source>
        <strain evidence="2">DSM 18095</strain>
    </source>
</reference>
<dbReference type="AlphaFoldDB" id="A0A1M4WSY7"/>
<gene>
    <name evidence="1" type="ORF">SAMN02745784_01963</name>
</gene>
<dbReference type="RefSeq" id="WP_084725348.1">
    <property type="nucleotide sequence ID" value="NZ_FQTY01000008.1"/>
</dbReference>